<protein>
    <submittedName>
        <fullName evidence="2">Uncharacterized protein</fullName>
    </submittedName>
</protein>
<proteinExistence type="predicted"/>
<feature type="compositionally biased region" description="Basic and acidic residues" evidence="1">
    <location>
        <begin position="143"/>
        <end position="153"/>
    </location>
</feature>
<dbReference type="InParanoid" id="J4HRV5"/>
<dbReference type="AlphaFoldDB" id="J4HRV5"/>
<feature type="compositionally biased region" description="Polar residues" evidence="1">
    <location>
        <begin position="117"/>
        <end position="129"/>
    </location>
</feature>
<dbReference type="OrthoDB" id="10256309at2759"/>
<gene>
    <name evidence="2" type="ORF">FIBRA_00599</name>
</gene>
<dbReference type="GeneID" id="24093508"/>
<dbReference type="HOGENOM" id="CLU_1732257_0_0_1"/>
<dbReference type="GO" id="GO:0009982">
    <property type="term" value="F:pseudouridine synthase activity"/>
    <property type="evidence" value="ECO:0007669"/>
    <property type="project" value="InterPro"/>
</dbReference>
<sequence length="153" mass="17809">MPALGLLLEYPIFDTYTRKIANVNEKLQPSDPDYRPAIDFELHRDVIEQFKQEHIYSRMRSIEDQEAVFDGWMRSVDSYSGNDLLYLNSKGIIPTAAVIRKGERRSNPFRERKRFDTTTFSTASCTEANSFPEEEEEEEEESLDKAKLNDMEG</sequence>
<dbReference type="Gene3D" id="3.30.70.660">
    <property type="entry name" value="Pseudouridine synthase I, catalytic domain, C-terminal subdomain"/>
    <property type="match status" value="1"/>
</dbReference>
<name>J4HRV5_9APHY</name>
<accession>J4HRV5</accession>
<dbReference type="InterPro" id="IPR020095">
    <property type="entry name" value="PsdUridine_synth_TruA_C"/>
</dbReference>
<reference evidence="2 3" key="1">
    <citation type="journal article" date="2012" name="Appl. Environ. Microbiol.">
        <title>Short-read sequencing for genomic analysis of the brown rot fungus Fibroporia radiculosa.</title>
        <authorList>
            <person name="Tang J.D."/>
            <person name="Perkins A.D."/>
            <person name="Sonstegard T.S."/>
            <person name="Schroeder S.G."/>
            <person name="Burgess S.C."/>
            <person name="Diehl S.V."/>
        </authorList>
    </citation>
    <scope>NUCLEOTIDE SEQUENCE [LARGE SCALE GENOMIC DNA]</scope>
    <source>
        <strain evidence="2 3">TFFH 294</strain>
    </source>
</reference>
<dbReference type="GO" id="GO:0003723">
    <property type="term" value="F:RNA binding"/>
    <property type="evidence" value="ECO:0007669"/>
    <property type="project" value="InterPro"/>
</dbReference>
<evidence type="ECO:0000313" key="3">
    <source>
        <dbReference type="Proteomes" id="UP000006352"/>
    </source>
</evidence>
<keyword evidence="3" id="KW-1185">Reference proteome</keyword>
<evidence type="ECO:0000256" key="1">
    <source>
        <dbReference type="SAM" id="MobiDB-lite"/>
    </source>
</evidence>
<dbReference type="Proteomes" id="UP000006352">
    <property type="component" value="Unassembled WGS sequence"/>
</dbReference>
<feature type="region of interest" description="Disordered" evidence="1">
    <location>
        <begin position="108"/>
        <end position="153"/>
    </location>
</feature>
<feature type="compositionally biased region" description="Acidic residues" evidence="1">
    <location>
        <begin position="132"/>
        <end position="142"/>
    </location>
</feature>
<organism evidence="2 3">
    <name type="scientific">Fibroporia radiculosa</name>
    <dbReference type="NCBI Taxonomy" id="599839"/>
    <lineage>
        <taxon>Eukaryota</taxon>
        <taxon>Fungi</taxon>
        <taxon>Dikarya</taxon>
        <taxon>Basidiomycota</taxon>
        <taxon>Agaricomycotina</taxon>
        <taxon>Agaricomycetes</taxon>
        <taxon>Polyporales</taxon>
        <taxon>Fibroporiaceae</taxon>
        <taxon>Fibroporia</taxon>
    </lineage>
</organism>
<evidence type="ECO:0000313" key="2">
    <source>
        <dbReference type="EMBL" id="CCL98597.1"/>
    </source>
</evidence>
<dbReference type="RefSeq" id="XP_012177880.1">
    <property type="nucleotide sequence ID" value="XM_012322490.1"/>
</dbReference>
<dbReference type="EMBL" id="HE796892">
    <property type="protein sequence ID" value="CCL98597.1"/>
    <property type="molecule type" value="Genomic_DNA"/>
</dbReference>
<dbReference type="STRING" id="599839.J4HRV5"/>